<sequence>MPLDDRAARDAIVSQYVTVSGLALLLYDHILTLSTEIELVWPAKMSPVKCAFLINRYLCPLVLAFICAVNSGHWRDLDDQLYVQDYVASVFLPGEILLLTFTILKLPKNIKDCLSSGTTLTSRRHIHRTAFWVLSACWMIHLVIDIALVTLFGVLDMTHARYLPEYNLCSIEKHHSWTVLLNSMVLHTILISLLLYIWISTPRNSKTRFTHLIVRDGCVWYIAMLVPMLLTLIMGVRARSSLAALLFYFIWATTSISLSRLLLSIKDAQGSEEWGQIVKLVVPDIELARQSEYQFNHSRELLRLNFDH</sequence>
<keyword evidence="1" id="KW-1133">Transmembrane helix</keyword>
<evidence type="ECO:0000259" key="2">
    <source>
        <dbReference type="Pfam" id="PF20151"/>
    </source>
</evidence>
<dbReference type="EMBL" id="CAJMXA010000968">
    <property type="protein sequence ID" value="CAE6447703.1"/>
    <property type="molecule type" value="Genomic_DNA"/>
</dbReference>
<keyword evidence="1" id="KW-0812">Transmembrane</keyword>
<gene>
    <name evidence="3" type="ORF">RDB_LOCUS45299</name>
</gene>
<evidence type="ECO:0000256" key="1">
    <source>
        <dbReference type="SAM" id="Phobius"/>
    </source>
</evidence>
<reference evidence="3" key="1">
    <citation type="submission" date="2021-01" db="EMBL/GenBank/DDBJ databases">
        <authorList>
            <person name="Kaushik A."/>
        </authorList>
    </citation>
    <scope>NUCLEOTIDE SEQUENCE</scope>
    <source>
        <strain evidence="3">AG6-10EEA</strain>
    </source>
</reference>
<dbReference type="InterPro" id="IPR045340">
    <property type="entry name" value="DUF6533"/>
</dbReference>
<feature type="transmembrane region" description="Helical" evidence="1">
    <location>
        <begin position="218"/>
        <end position="236"/>
    </location>
</feature>
<dbReference type="AlphaFoldDB" id="A0A8H3B576"/>
<evidence type="ECO:0000313" key="3">
    <source>
        <dbReference type="EMBL" id="CAE6447703.1"/>
    </source>
</evidence>
<feature type="transmembrane region" description="Helical" evidence="1">
    <location>
        <begin position="130"/>
        <end position="155"/>
    </location>
</feature>
<keyword evidence="1" id="KW-0472">Membrane</keyword>
<organism evidence="3 4">
    <name type="scientific">Rhizoctonia solani</name>
    <dbReference type="NCBI Taxonomy" id="456999"/>
    <lineage>
        <taxon>Eukaryota</taxon>
        <taxon>Fungi</taxon>
        <taxon>Dikarya</taxon>
        <taxon>Basidiomycota</taxon>
        <taxon>Agaricomycotina</taxon>
        <taxon>Agaricomycetes</taxon>
        <taxon>Cantharellales</taxon>
        <taxon>Ceratobasidiaceae</taxon>
        <taxon>Rhizoctonia</taxon>
    </lineage>
</organism>
<feature type="domain" description="DUF6533" evidence="2">
    <location>
        <begin position="16"/>
        <end position="60"/>
    </location>
</feature>
<feature type="transmembrane region" description="Helical" evidence="1">
    <location>
        <begin position="175"/>
        <end position="198"/>
    </location>
</feature>
<proteinExistence type="predicted"/>
<dbReference type="Proteomes" id="UP000663853">
    <property type="component" value="Unassembled WGS sequence"/>
</dbReference>
<evidence type="ECO:0000313" key="4">
    <source>
        <dbReference type="Proteomes" id="UP000663853"/>
    </source>
</evidence>
<accession>A0A8H3B576</accession>
<feature type="transmembrane region" description="Helical" evidence="1">
    <location>
        <begin position="242"/>
        <end position="263"/>
    </location>
</feature>
<dbReference type="Pfam" id="PF20151">
    <property type="entry name" value="DUF6533"/>
    <property type="match status" value="1"/>
</dbReference>
<name>A0A8H3B576_9AGAM</name>
<feature type="transmembrane region" description="Helical" evidence="1">
    <location>
        <begin position="86"/>
        <end position="104"/>
    </location>
</feature>
<feature type="transmembrane region" description="Helical" evidence="1">
    <location>
        <begin position="54"/>
        <end position="74"/>
    </location>
</feature>
<comment type="caution">
    <text evidence="3">The sequence shown here is derived from an EMBL/GenBank/DDBJ whole genome shotgun (WGS) entry which is preliminary data.</text>
</comment>
<protein>
    <recommendedName>
        <fullName evidence="2">DUF6533 domain-containing protein</fullName>
    </recommendedName>
</protein>